<dbReference type="EMBL" id="SJPS01000003">
    <property type="protein sequence ID" value="TWU27904.1"/>
    <property type="molecule type" value="Genomic_DNA"/>
</dbReference>
<dbReference type="Proteomes" id="UP000318437">
    <property type="component" value="Unassembled WGS sequence"/>
</dbReference>
<accession>A0A5C6CW25</accession>
<dbReference type="RefSeq" id="WP_146451049.1">
    <property type="nucleotide sequence ID" value="NZ_SJPS01000003.1"/>
</dbReference>
<reference evidence="2 3" key="1">
    <citation type="submission" date="2019-02" db="EMBL/GenBank/DDBJ databases">
        <title>Deep-cultivation of Planctomycetes and their phenomic and genomic characterization uncovers novel biology.</title>
        <authorList>
            <person name="Wiegand S."/>
            <person name="Jogler M."/>
            <person name="Boedeker C."/>
            <person name="Pinto D."/>
            <person name="Vollmers J."/>
            <person name="Rivas-Marin E."/>
            <person name="Kohn T."/>
            <person name="Peeters S.H."/>
            <person name="Heuer A."/>
            <person name="Rast P."/>
            <person name="Oberbeckmann S."/>
            <person name="Bunk B."/>
            <person name="Jeske O."/>
            <person name="Meyerdierks A."/>
            <person name="Storesund J.E."/>
            <person name="Kallscheuer N."/>
            <person name="Luecker S."/>
            <person name="Lage O.M."/>
            <person name="Pohl T."/>
            <person name="Merkel B.J."/>
            <person name="Hornburger P."/>
            <person name="Mueller R.-W."/>
            <person name="Bruemmer F."/>
            <person name="Labrenz M."/>
            <person name="Spormann A.M."/>
            <person name="Op Den Camp H."/>
            <person name="Overmann J."/>
            <person name="Amann R."/>
            <person name="Jetten M.S.M."/>
            <person name="Mascher T."/>
            <person name="Medema M.H."/>
            <person name="Devos D.P."/>
            <person name="Kaster A.-K."/>
            <person name="Ovreas L."/>
            <person name="Rohde M."/>
            <person name="Galperin M.Y."/>
            <person name="Jogler C."/>
        </authorList>
    </citation>
    <scope>NUCLEOTIDE SEQUENCE [LARGE SCALE GENOMIC DNA]</scope>
    <source>
        <strain evidence="2 3">Pla144</strain>
    </source>
</reference>
<evidence type="ECO:0000313" key="3">
    <source>
        <dbReference type="Proteomes" id="UP000318437"/>
    </source>
</evidence>
<organism evidence="2 3">
    <name type="scientific">Bythopirellula polymerisocia</name>
    <dbReference type="NCBI Taxonomy" id="2528003"/>
    <lineage>
        <taxon>Bacteria</taxon>
        <taxon>Pseudomonadati</taxon>
        <taxon>Planctomycetota</taxon>
        <taxon>Planctomycetia</taxon>
        <taxon>Pirellulales</taxon>
        <taxon>Lacipirellulaceae</taxon>
        <taxon>Bythopirellula</taxon>
    </lineage>
</organism>
<comment type="caution">
    <text evidence="2">The sequence shown here is derived from an EMBL/GenBank/DDBJ whole genome shotgun (WGS) entry which is preliminary data.</text>
</comment>
<feature type="chain" id="PRO_5023071389" description="PEP-CTERM protein-sorting domain-containing protein" evidence="1">
    <location>
        <begin position="23"/>
        <end position="218"/>
    </location>
</feature>
<name>A0A5C6CW25_9BACT</name>
<evidence type="ECO:0000256" key="1">
    <source>
        <dbReference type="SAM" id="SignalP"/>
    </source>
</evidence>
<feature type="signal peptide" evidence="1">
    <location>
        <begin position="1"/>
        <end position="22"/>
    </location>
</feature>
<evidence type="ECO:0008006" key="4">
    <source>
        <dbReference type="Google" id="ProtNLM"/>
    </source>
</evidence>
<protein>
    <recommendedName>
        <fullName evidence="4">PEP-CTERM protein-sorting domain-containing protein</fullName>
    </recommendedName>
</protein>
<evidence type="ECO:0000313" key="2">
    <source>
        <dbReference type="EMBL" id="TWU27904.1"/>
    </source>
</evidence>
<dbReference type="AlphaFoldDB" id="A0A5C6CW25"/>
<keyword evidence="1" id="KW-0732">Signal</keyword>
<keyword evidence="3" id="KW-1185">Reference proteome</keyword>
<proteinExistence type="predicted"/>
<gene>
    <name evidence="2" type="ORF">Pla144_26830</name>
</gene>
<sequence length="218" mass="23155" precursor="true">MHWCSRLTLLAIVSLFVPVGQASQTAIGSVTIDSVLLESEATSGGKSDSFSETEFGFYNAISTFNIGLAEDYLASGVVQAEFTHAGLSQELYVQLDALASAVGTLTSSVTASAMIDFTTNTEHILSILDPPIGVFLSRISDAAPLELIDEWLLPAGSYRLSTSVNAFASGTDSEIIDAAFASITFRAVPEPASGALMMTFSVIVLHHHCRRRSTNNLT</sequence>